<feature type="transmembrane region" description="Helical" evidence="9">
    <location>
        <begin position="173"/>
        <end position="193"/>
    </location>
</feature>
<name>A0A199NSL0_9MICC</name>
<keyword evidence="3" id="KW-0813">Transport</keyword>
<evidence type="ECO:0000256" key="2">
    <source>
        <dbReference type="ARBA" id="ARBA00007935"/>
    </source>
</evidence>
<dbReference type="Gene3D" id="1.10.3470.10">
    <property type="entry name" value="ABC transporter involved in vitamin B12 uptake, BtuC"/>
    <property type="match status" value="1"/>
</dbReference>
<keyword evidence="7 9" id="KW-0472">Membrane</keyword>
<evidence type="ECO:0000256" key="4">
    <source>
        <dbReference type="ARBA" id="ARBA00022475"/>
    </source>
</evidence>
<evidence type="ECO:0000256" key="6">
    <source>
        <dbReference type="ARBA" id="ARBA00022989"/>
    </source>
</evidence>
<accession>A0A199NSL0</accession>
<evidence type="ECO:0000313" key="11">
    <source>
        <dbReference type="Proteomes" id="UP000053171"/>
    </source>
</evidence>
<dbReference type="SUPFAM" id="SSF81345">
    <property type="entry name" value="ABC transporter involved in vitamin B12 uptake, BtuC"/>
    <property type="match status" value="1"/>
</dbReference>
<evidence type="ECO:0000256" key="9">
    <source>
        <dbReference type="SAM" id="Phobius"/>
    </source>
</evidence>
<feature type="transmembrane region" description="Helical" evidence="9">
    <location>
        <begin position="300"/>
        <end position="321"/>
    </location>
</feature>
<feature type="transmembrane region" description="Helical" evidence="9">
    <location>
        <begin position="142"/>
        <end position="161"/>
    </location>
</feature>
<dbReference type="GO" id="GO:0033214">
    <property type="term" value="P:siderophore-iron import into cell"/>
    <property type="evidence" value="ECO:0007669"/>
    <property type="project" value="TreeGrafter"/>
</dbReference>
<reference evidence="10" key="1">
    <citation type="submission" date="2016-06" db="EMBL/GenBank/DDBJ databases">
        <title>Identification of putative biosynthetic pathways for the production of bioactive secondary metabolites by the marine actinomycete Kocuria kristinae RUTW2-3.</title>
        <authorList>
            <person name="Waterworth S.C."/>
            <person name="Walmsley T.A."/>
            <person name="Matongo T."/>
            <person name="Davies-Coleman M.T."/>
            <person name="Dorrington R.A."/>
        </authorList>
    </citation>
    <scope>NUCLEOTIDE SEQUENCE [LARGE SCALE GENOMIC DNA]</scope>
    <source>
        <strain evidence="10">RUTW2-3</strain>
    </source>
</reference>
<keyword evidence="11" id="KW-1185">Reference proteome</keyword>
<dbReference type="GO" id="GO:0022857">
    <property type="term" value="F:transmembrane transporter activity"/>
    <property type="evidence" value="ECO:0007669"/>
    <property type="project" value="InterPro"/>
</dbReference>
<feature type="transmembrane region" description="Helical" evidence="9">
    <location>
        <begin position="33"/>
        <end position="53"/>
    </location>
</feature>
<dbReference type="EMBL" id="LJBJ02000015">
    <property type="protein sequence ID" value="OAX51593.1"/>
    <property type="molecule type" value="Genomic_DNA"/>
</dbReference>
<feature type="transmembrane region" description="Helical" evidence="9">
    <location>
        <begin position="115"/>
        <end position="136"/>
    </location>
</feature>
<dbReference type="FunFam" id="1.10.3470.10:FF:000001">
    <property type="entry name" value="Vitamin B12 ABC transporter permease BtuC"/>
    <property type="match status" value="1"/>
</dbReference>
<comment type="subcellular location">
    <subcellularLocation>
        <location evidence="1">Cell membrane</location>
        <topology evidence="1">Multi-pass membrane protein</topology>
    </subcellularLocation>
</comment>
<protein>
    <submittedName>
        <fullName evidence="10">Iron ABC transporter permease</fullName>
    </submittedName>
</protein>
<comment type="caution">
    <text evidence="10">The sequence shown here is derived from an EMBL/GenBank/DDBJ whole genome shotgun (WGS) entry which is preliminary data.</text>
</comment>
<feature type="transmembrane region" description="Helical" evidence="9">
    <location>
        <begin position="261"/>
        <end position="288"/>
    </location>
</feature>
<evidence type="ECO:0000256" key="1">
    <source>
        <dbReference type="ARBA" id="ARBA00004651"/>
    </source>
</evidence>
<dbReference type="AlphaFoldDB" id="A0A199NSL0"/>
<dbReference type="InterPro" id="IPR000522">
    <property type="entry name" value="ABC_transptr_permease_BtuC"/>
</dbReference>
<feature type="transmembrane region" description="Helical" evidence="9">
    <location>
        <begin position="333"/>
        <end position="351"/>
    </location>
</feature>
<gene>
    <name evidence="10" type="ORF">AN277_0207815</name>
</gene>
<comment type="similarity">
    <text evidence="2">Belongs to the binding-protein-dependent transport system permease family. FecCD subfamily.</text>
</comment>
<dbReference type="InterPro" id="IPR037294">
    <property type="entry name" value="ABC_BtuC-like"/>
</dbReference>
<keyword evidence="4" id="KW-1003">Cell membrane</keyword>
<dbReference type="CDD" id="cd06550">
    <property type="entry name" value="TM_ABC_iron-siderophores_like"/>
    <property type="match status" value="1"/>
</dbReference>
<evidence type="ECO:0000256" key="3">
    <source>
        <dbReference type="ARBA" id="ARBA00022448"/>
    </source>
</evidence>
<dbReference type="Pfam" id="PF01032">
    <property type="entry name" value="FecCD"/>
    <property type="match status" value="1"/>
</dbReference>
<evidence type="ECO:0000256" key="5">
    <source>
        <dbReference type="ARBA" id="ARBA00022692"/>
    </source>
</evidence>
<dbReference type="PANTHER" id="PTHR30472">
    <property type="entry name" value="FERRIC ENTEROBACTIN TRANSPORT SYSTEM PERMEASE PROTEIN"/>
    <property type="match status" value="1"/>
</dbReference>
<evidence type="ECO:0000256" key="8">
    <source>
        <dbReference type="SAM" id="MobiDB-lite"/>
    </source>
</evidence>
<dbReference type="Proteomes" id="UP000053171">
    <property type="component" value="Unassembled WGS sequence"/>
</dbReference>
<keyword evidence="6 9" id="KW-1133">Transmembrane helix</keyword>
<feature type="transmembrane region" description="Helical" evidence="9">
    <location>
        <begin position="83"/>
        <end position="103"/>
    </location>
</feature>
<proteinExistence type="inferred from homology"/>
<organism evidence="10 11">
    <name type="scientific">Rothia kristinae</name>
    <dbReference type="NCBI Taxonomy" id="37923"/>
    <lineage>
        <taxon>Bacteria</taxon>
        <taxon>Bacillati</taxon>
        <taxon>Actinomycetota</taxon>
        <taxon>Actinomycetes</taxon>
        <taxon>Micrococcales</taxon>
        <taxon>Micrococcaceae</taxon>
        <taxon>Rothia</taxon>
    </lineage>
</organism>
<evidence type="ECO:0000313" key="10">
    <source>
        <dbReference type="EMBL" id="OAX51593.1"/>
    </source>
</evidence>
<sequence>MSAAQTTPTRPAPPTAGAAGAGASARSRRRGPALLIVLALLAAAVLASILIGANPLSPARVWHALAELDDPVSPDGVIVADRVRRTVVGVVIGASLAAAGAAMQGVTRNPLGDPGILGINAGAAATVVLGITLLGISGTMAIAVWALIGAGLAAVVVYAIASIGREGATPIKLALVGAAFSAGAASLTSAMNLQHQETLDSFRRWQLGALTRASYADVLILLPLILLGLLLTVGMARSVNSFALGDDMARALGTRVGPARALVFAGVTLLCGAGVALAGPIAFVGLMVPHAVRSLTGPDYRWILPLSALAGPVVLLLADAVGRVVLPPTEVEVGVSMAVVGVPVFLAMIRSRKAMSL</sequence>
<dbReference type="PANTHER" id="PTHR30472:SF1">
    <property type="entry name" value="FE(3+) DICITRATE TRANSPORT SYSTEM PERMEASE PROTEIN FECC-RELATED"/>
    <property type="match status" value="1"/>
</dbReference>
<evidence type="ECO:0000256" key="7">
    <source>
        <dbReference type="ARBA" id="ARBA00023136"/>
    </source>
</evidence>
<keyword evidence="5 9" id="KW-0812">Transmembrane</keyword>
<feature type="transmembrane region" description="Helical" evidence="9">
    <location>
        <begin position="213"/>
        <end position="240"/>
    </location>
</feature>
<dbReference type="GO" id="GO:0005886">
    <property type="term" value="C:plasma membrane"/>
    <property type="evidence" value="ECO:0007669"/>
    <property type="project" value="UniProtKB-SubCell"/>
</dbReference>
<feature type="region of interest" description="Disordered" evidence="8">
    <location>
        <begin position="1"/>
        <end position="24"/>
    </location>
</feature>